<dbReference type="InterPro" id="IPR011990">
    <property type="entry name" value="TPR-like_helical_dom_sf"/>
</dbReference>
<dbReference type="GO" id="GO:0030544">
    <property type="term" value="F:Hsp70 protein binding"/>
    <property type="evidence" value="ECO:0007669"/>
    <property type="project" value="TreeGrafter"/>
</dbReference>
<dbReference type="GO" id="GO:0006950">
    <property type="term" value="P:response to stress"/>
    <property type="evidence" value="ECO:0007669"/>
    <property type="project" value="UniProtKB-ARBA"/>
</dbReference>
<reference evidence="6" key="1">
    <citation type="submission" date="2020-06" db="EMBL/GenBank/DDBJ databases">
        <authorList>
            <person name="Li T."/>
            <person name="Hu X."/>
            <person name="Zhang T."/>
            <person name="Song X."/>
            <person name="Zhang H."/>
            <person name="Dai N."/>
            <person name="Sheng W."/>
            <person name="Hou X."/>
            <person name="Wei L."/>
        </authorList>
    </citation>
    <scope>NUCLEOTIDE SEQUENCE</scope>
    <source>
        <strain evidence="6">KEN8</strain>
        <tissue evidence="6">Leaf</tissue>
    </source>
</reference>
<dbReference type="InterPro" id="IPR036249">
    <property type="entry name" value="Thioredoxin-like_sf"/>
</dbReference>
<gene>
    <name evidence="6" type="ORF">Scaly_1827400</name>
</gene>
<dbReference type="Gene3D" id="3.40.30.10">
    <property type="entry name" value="Glutaredoxin"/>
    <property type="match status" value="1"/>
</dbReference>
<dbReference type="PROSITE" id="PS51352">
    <property type="entry name" value="THIOREDOXIN_2"/>
    <property type="match status" value="1"/>
</dbReference>
<feature type="coiled-coil region" evidence="3">
    <location>
        <begin position="512"/>
        <end position="547"/>
    </location>
</feature>
<keyword evidence="2" id="KW-0802">TPR repeat</keyword>
<evidence type="ECO:0000313" key="6">
    <source>
        <dbReference type="EMBL" id="KAL0341648.1"/>
    </source>
</evidence>
<evidence type="ECO:0000256" key="2">
    <source>
        <dbReference type="ARBA" id="ARBA00022803"/>
    </source>
</evidence>
<feature type="domain" description="Thioredoxin" evidence="5">
    <location>
        <begin position="535"/>
        <end position="663"/>
    </location>
</feature>
<keyword evidence="3" id="KW-0175">Coiled coil</keyword>
<name>A0AAW2NFA8_9LAMI</name>
<evidence type="ECO:0000256" key="3">
    <source>
        <dbReference type="SAM" id="Coils"/>
    </source>
</evidence>
<dbReference type="EMBL" id="JACGWM010000011">
    <property type="protein sequence ID" value="KAL0341648.1"/>
    <property type="molecule type" value="Genomic_DNA"/>
</dbReference>
<evidence type="ECO:0000256" key="1">
    <source>
        <dbReference type="ARBA" id="ARBA00022737"/>
    </source>
</evidence>
<feature type="region of interest" description="Disordered" evidence="4">
    <location>
        <begin position="226"/>
        <end position="245"/>
    </location>
</feature>
<dbReference type="Pfam" id="PF00085">
    <property type="entry name" value="Thioredoxin"/>
    <property type="match status" value="1"/>
</dbReference>
<dbReference type="InterPro" id="IPR013766">
    <property type="entry name" value="Thioredoxin_domain"/>
</dbReference>
<dbReference type="SUPFAM" id="SSF48452">
    <property type="entry name" value="TPR-like"/>
    <property type="match status" value="1"/>
</dbReference>
<dbReference type="GO" id="GO:0000118">
    <property type="term" value="C:histone deacetylase complex"/>
    <property type="evidence" value="ECO:0007669"/>
    <property type="project" value="TreeGrafter"/>
</dbReference>
<dbReference type="PANTHER" id="PTHR45883:SF7">
    <property type="entry name" value="TPR REPEAT-CONTAINING THIOREDOXIN TDX"/>
    <property type="match status" value="1"/>
</dbReference>
<dbReference type="Pfam" id="PF10536">
    <property type="entry name" value="PMD"/>
    <property type="match status" value="2"/>
</dbReference>
<organism evidence="6">
    <name type="scientific">Sesamum calycinum</name>
    <dbReference type="NCBI Taxonomy" id="2727403"/>
    <lineage>
        <taxon>Eukaryota</taxon>
        <taxon>Viridiplantae</taxon>
        <taxon>Streptophyta</taxon>
        <taxon>Embryophyta</taxon>
        <taxon>Tracheophyta</taxon>
        <taxon>Spermatophyta</taxon>
        <taxon>Magnoliopsida</taxon>
        <taxon>eudicotyledons</taxon>
        <taxon>Gunneridae</taxon>
        <taxon>Pentapetalae</taxon>
        <taxon>asterids</taxon>
        <taxon>lamiids</taxon>
        <taxon>Lamiales</taxon>
        <taxon>Pedaliaceae</taxon>
        <taxon>Sesamum</taxon>
    </lineage>
</organism>
<sequence>MQYIGFAPEEGALKGSQLQIKAIISHISHVYITPDTPHLTVVQYARVVALLLLGGTMCPDSSGNLVSLLYLAKLEDIVAARNYSWGSAVLAFLYRELCNASKKGKAAIVEMHHPERVFRQFGMMQNIPDQPDTWDMSLHKITRSNRTGTDWVLQHILYITRWQRRYDTAIQRQPISNRRDTDRGYWEWYNNITRHFVSSSTDRRVESGYQPGDAPVLQIVPQQTATPFDTAPTTSHRQRRSSSQMSIGLVERGDIGVDIAGPSTAYMPQDYYVPQPPQDYYVPQPSQDDWFQSTSYMPSHAEAYSSHVDLDLALLLLQFWVYALIMEESTTSSDGIESDFNYIEVTKDKMLEDDMLEEDVVESDVELDNSDVVEPDYDFPQEMGDPIVVVTEENQERAQLSKSKAMDAVLEGNLDEAINHLTVAINSNPNSAMLYASRASVFVKLKKPNASIRDADAALQINSCLAKGFKARGMAKALLGSWEAAAIDLRVASKLDFDEETSVMLKRVEPFAKKIEEHRQKYERLCKERELRKIELEKLRLAQQEAENVRLLMDGKVIEIESSSETGIKLRAASNLSRLTVVYFTATWSGPCCYIAPRYANLAAKYPKVVFLKVDIDKAKDVAMEWNVYSIPSFYLINSDRETDIIIDVDMDLLENKITKHFGISEDSLTSALNPCEMEDYEQLLPV</sequence>
<evidence type="ECO:0000259" key="5">
    <source>
        <dbReference type="PROSITE" id="PS51352"/>
    </source>
</evidence>
<evidence type="ECO:0000256" key="4">
    <source>
        <dbReference type="SAM" id="MobiDB-lite"/>
    </source>
</evidence>
<dbReference type="Gene3D" id="1.25.40.10">
    <property type="entry name" value="Tetratricopeptide repeat domain"/>
    <property type="match status" value="1"/>
</dbReference>
<proteinExistence type="predicted"/>
<dbReference type="SUPFAM" id="SSF52833">
    <property type="entry name" value="Thioredoxin-like"/>
    <property type="match status" value="1"/>
</dbReference>
<dbReference type="FunFam" id="1.25.40.10:FF:000112">
    <property type="entry name" value="FAM10 family protein"/>
    <property type="match status" value="1"/>
</dbReference>
<feature type="compositionally biased region" description="Polar residues" evidence="4">
    <location>
        <begin position="226"/>
        <end position="235"/>
    </location>
</feature>
<protein>
    <submittedName>
        <fullName evidence="6">TPR repeat-containing thioredoxin TDX</fullName>
    </submittedName>
</protein>
<comment type="caution">
    <text evidence="6">The sequence shown here is derived from an EMBL/GenBank/DDBJ whole genome shotgun (WGS) entry which is preliminary data.</text>
</comment>
<dbReference type="InterPro" id="IPR019557">
    <property type="entry name" value="AminoTfrase-like_pln_mobile"/>
</dbReference>
<dbReference type="CDD" id="cd02947">
    <property type="entry name" value="TRX_family"/>
    <property type="match status" value="1"/>
</dbReference>
<reference evidence="6" key="2">
    <citation type="journal article" date="2024" name="Plant">
        <title>Genomic evolution and insights into agronomic trait innovations of Sesamum species.</title>
        <authorList>
            <person name="Miao H."/>
            <person name="Wang L."/>
            <person name="Qu L."/>
            <person name="Liu H."/>
            <person name="Sun Y."/>
            <person name="Le M."/>
            <person name="Wang Q."/>
            <person name="Wei S."/>
            <person name="Zheng Y."/>
            <person name="Lin W."/>
            <person name="Duan Y."/>
            <person name="Cao H."/>
            <person name="Xiong S."/>
            <person name="Wang X."/>
            <person name="Wei L."/>
            <person name="Li C."/>
            <person name="Ma Q."/>
            <person name="Ju M."/>
            <person name="Zhao R."/>
            <person name="Li G."/>
            <person name="Mu C."/>
            <person name="Tian Q."/>
            <person name="Mei H."/>
            <person name="Zhang T."/>
            <person name="Gao T."/>
            <person name="Zhang H."/>
        </authorList>
    </citation>
    <scope>NUCLEOTIDE SEQUENCE</scope>
    <source>
        <strain evidence="6">KEN8</strain>
    </source>
</reference>
<keyword evidence="1" id="KW-0677">Repeat</keyword>
<accession>A0AAW2NFA8</accession>
<dbReference type="PANTHER" id="PTHR45883">
    <property type="entry name" value="HSC70-INTERACTING PROTEIN"/>
    <property type="match status" value="1"/>
</dbReference>
<dbReference type="AlphaFoldDB" id="A0AAW2NFA8"/>